<dbReference type="Proteomes" id="UP000694548">
    <property type="component" value="Unassembled WGS sequence"/>
</dbReference>
<dbReference type="InterPro" id="IPR004244">
    <property type="entry name" value="Transposase_22"/>
</dbReference>
<name>A0A8C6P2N8_NOTFU</name>
<keyword evidence="1" id="KW-0175">Coiled coil</keyword>
<feature type="region of interest" description="Disordered" evidence="2">
    <location>
        <begin position="283"/>
        <end position="309"/>
    </location>
</feature>
<accession>A0A8C6P2N8</accession>
<reference evidence="3" key="2">
    <citation type="submission" date="2025-09" db="UniProtKB">
        <authorList>
            <consortium name="Ensembl"/>
        </authorList>
    </citation>
    <scope>IDENTIFICATION</scope>
</reference>
<organism evidence="3 4">
    <name type="scientific">Nothobranchius furzeri</name>
    <name type="common">Turquoise killifish</name>
    <dbReference type="NCBI Taxonomy" id="105023"/>
    <lineage>
        <taxon>Eukaryota</taxon>
        <taxon>Metazoa</taxon>
        <taxon>Chordata</taxon>
        <taxon>Craniata</taxon>
        <taxon>Vertebrata</taxon>
        <taxon>Euteleostomi</taxon>
        <taxon>Actinopterygii</taxon>
        <taxon>Neopterygii</taxon>
        <taxon>Teleostei</taxon>
        <taxon>Neoteleostei</taxon>
        <taxon>Acanthomorphata</taxon>
        <taxon>Ovalentaria</taxon>
        <taxon>Atherinomorphae</taxon>
        <taxon>Cyprinodontiformes</taxon>
        <taxon>Nothobranchiidae</taxon>
        <taxon>Nothobranchius</taxon>
    </lineage>
</organism>
<evidence type="ECO:0008006" key="5">
    <source>
        <dbReference type="Google" id="ProtNLM"/>
    </source>
</evidence>
<dbReference type="Gene3D" id="1.20.120.20">
    <property type="entry name" value="Apolipoprotein"/>
    <property type="match status" value="1"/>
</dbReference>
<keyword evidence="4" id="KW-1185">Reference proteome</keyword>
<evidence type="ECO:0000313" key="3">
    <source>
        <dbReference type="Ensembl" id="ENSNFUP00015037363.1"/>
    </source>
</evidence>
<evidence type="ECO:0000256" key="2">
    <source>
        <dbReference type="SAM" id="MobiDB-lite"/>
    </source>
</evidence>
<feature type="coiled-coil region" evidence="1">
    <location>
        <begin position="87"/>
        <end position="146"/>
    </location>
</feature>
<evidence type="ECO:0000256" key="1">
    <source>
        <dbReference type="SAM" id="Coils"/>
    </source>
</evidence>
<sequence length="314" mass="36369">SSCRTIRNPVTSCRVFLVSIQKTDEENEGMAMREGNEDAQNTMATLQASMEAIREEIMASHTDMKKHFSEAWETMRVDMKQELGSFKDEVNKKMDEVGANLKSVETRVEEMEQRVGEVEEWSVNAKEVLLQTVEEQQRMLAKLTDLETRSRKNNLRIFGIPEDQELLKTELGMQNAELGIQRCHRSLDQKPPTHVPPRSMIVCFLEYNIKEQVLKKAWLKKNIRIEEHRIYMDHGYPIEIIQKRKEYAPLRKILKEKGIRFQTPAPARLRVFYKDGPGTYTNVTSAKLPAQGTNGTQARPKDNSWTAKKNCLRE</sequence>
<dbReference type="GeneTree" id="ENSGT00940000160789"/>
<proteinExistence type="predicted"/>
<evidence type="ECO:0000313" key="4">
    <source>
        <dbReference type="Proteomes" id="UP000694548"/>
    </source>
</evidence>
<dbReference type="PANTHER" id="PTHR11505">
    <property type="entry name" value="L1 TRANSPOSABLE ELEMENT-RELATED"/>
    <property type="match status" value="1"/>
</dbReference>
<protein>
    <recommendedName>
        <fullName evidence="5">L1 transposable element RRM domain-containing protein</fullName>
    </recommendedName>
</protein>
<reference evidence="3" key="1">
    <citation type="submission" date="2025-08" db="UniProtKB">
        <authorList>
            <consortium name="Ensembl"/>
        </authorList>
    </citation>
    <scope>IDENTIFICATION</scope>
</reference>
<feature type="compositionally biased region" description="Polar residues" evidence="2">
    <location>
        <begin position="283"/>
        <end position="307"/>
    </location>
</feature>
<dbReference type="Ensembl" id="ENSNFUT00015039011.1">
    <property type="protein sequence ID" value="ENSNFUP00015037363.1"/>
    <property type="gene ID" value="ENSNFUG00015018083.1"/>
</dbReference>
<dbReference type="Gene3D" id="3.30.70.1820">
    <property type="entry name" value="L1 transposable element, RRM domain"/>
    <property type="match status" value="1"/>
</dbReference>
<dbReference type="AlphaFoldDB" id="A0A8C6P2N8"/>